<evidence type="ECO:0000313" key="2">
    <source>
        <dbReference type="EMBL" id="ROO24381.1"/>
    </source>
</evidence>
<dbReference type="InParanoid" id="A0A423PFH3"/>
<protein>
    <submittedName>
        <fullName evidence="2">Zinc transporter</fullName>
    </submittedName>
</protein>
<proteinExistence type="predicted"/>
<feature type="transmembrane region" description="Helical" evidence="1">
    <location>
        <begin position="66"/>
        <end position="85"/>
    </location>
</feature>
<evidence type="ECO:0000313" key="3">
    <source>
        <dbReference type="Proteomes" id="UP000285310"/>
    </source>
</evidence>
<keyword evidence="1" id="KW-0472">Membrane</keyword>
<feature type="transmembrane region" description="Helical" evidence="1">
    <location>
        <begin position="91"/>
        <end position="109"/>
    </location>
</feature>
<dbReference type="AlphaFoldDB" id="A0A423PFH3"/>
<feature type="transmembrane region" description="Helical" evidence="1">
    <location>
        <begin position="178"/>
        <end position="196"/>
    </location>
</feature>
<keyword evidence="3" id="KW-1185">Reference proteome</keyword>
<accession>A0A423PFH3</accession>
<comment type="caution">
    <text evidence="2">The sequence shown here is derived from an EMBL/GenBank/DDBJ whole genome shotgun (WGS) entry which is preliminary data.</text>
</comment>
<evidence type="ECO:0000256" key="1">
    <source>
        <dbReference type="SAM" id="Phobius"/>
    </source>
</evidence>
<feature type="transmembrane region" description="Helical" evidence="1">
    <location>
        <begin position="235"/>
        <end position="254"/>
    </location>
</feature>
<name>A0A423PFH3_9GAMM</name>
<keyword evidence="1" id="KW-1133">Transmembrane helix</keyword>
<dbReference type="Proteomes" id="UP000285310">
    <property type="component" value="Unassembled WGS sequence"/>
</dbReference>
<feature type="transmembrane region" description="Helical" evidence="1">
    <location>
        <begin position="39"/>
        <end position="59"/>
    </location>
</feature>
<reference evidence="2 3" key="1">
    <citation type="submission" date="2013-10" db="EMBL/GenBank/DDBJ databases">
        <title>Salinisphaera japonica YTM-1 Genome Sequencing.</title>
        <authorList>
            <person name="Lai Q."/>
            <person name="Li C."/>
            <person name="Shao Z."/>
        </authorList>
    </citation>
    <scope>NUCLEOTIDE SEQUENCE [LARGE SCALE GENOMIC DNA]</scope>
    <source>
        <strain evidence="2 3">YTM-1</strain>
    </source>
</reference>
<dbReference type="EMBL" id="AYKG01000067">
    <property type="protein sequence ID" value="ROO24381.1"/>
    <property type="molecule type" value="Genomic_DNA"/>
</dbReference>
<sequence length="258" mass="25896">MWRDHLPGPAATACLGIGWLLWLVLLVMAECQGLVTLAGLAIFGALALLVGALASLGAVSERTIVLADAAAGGAMLSAALVFVVPHALIKHAVPGTLGLATGIAIGALLHRATRGAIDQVALTGLTLHTISAGVAIGALYTFLPALGWTAGLAILAHKAPAGYLLARRLREADRSRALVGWPAMATGLGALSIAMMHPTLPISSGLMFGIAAGLFSFVALGFIRNSAGFGQKDKGFWAAAVAGAAVIALAGWALSSGA</sequence>
<gene>
    <name evidence="2" type="ORF">SAJA_14315</name>
</gene>
<feature type="transmembrane region" description="Helical" evidence="1">
    <location>
        <begin position="202"/>
        <end position="223"/>
    </location>
</feature>
<organism evidence="2 3">
    <name type="scientific">Salinisphaera japonica YTM-1</name>
    <dbReference type="NCBI Taxonomy" id="1209778"/>
    <lineage>
        <taxon>Bacteria</taxon>
        <taxon>Pseudomonadati</taxon>
        <taxon>Pseudomonadota</taxon>
        <taxon>Gammaproteobacteria</taxon>
        <taxon>Salinisphaerales</taxon>
        <taxon>Salinisphaeraceae</taxon>
        <taxon>Salinisphaera</taxon>
    </lineage>
</organism>
<keyword evidence="1" id="KW-0812">Transmembrane</keyword>